<dbReference type="InterPro" id="IPR004506">
    <property type="entry name" value="MnmA-like"/>
</dbReference>
<dbReference type="NCBIfam" id="TIGR00420">
    <property type="entry name" value="trmU"/>
    <property type="match status" value="1"/>
</dbReference>
<reference evidence="16 17" key="2">
    <citation type="submission" date="2018-11" db="EMBL/GenBank/DDBJ databases">
        <authorList>
            <consortium name="Pathogen Informatics"/>
        </authorList>
    </citation>
    <scope>NUCLEOTIDE SEQUENCE [LARGE SCALE GENOMIC DNA]</scope>
</reference>
<dbReference type="Gene3D" id="2.30.30.280">
    <property type="entry name" value="Adenine nucleotide alpha hydrolases-like domains"/>
    <property type="match status" value="1"/>
</dbReference>
<keyword evidence="10" id="KW-0694">RNA-binding</keyword>
<evidence type="ECO:0000256" key="12">
    <source>
        <dbReference type="ARBA" id="ARBA00049564"/>
    </source>
</evidence>
<evidence type="ECO:0000256" key="5">
    <source>
        <dbReference type="ARBA" id="ARBA00022555"/>
    </source>
</evidence>
<dbReference type="FunFam" id="3.40.50.620:FF:000104">
    <property type="entry name" value="Mitochondrial tRNA-specific 2-thiouridylase 1"/>
    <property type="match status" value="1"/>
</dbReference>
<name>A0A0N5CJF1_THECL</name>
<evidence type="ECO:0000313" key="17">
    <source>
        <dbReference type="Proteomes" id="UP000276776"/>
    </source>
</evidence>
<dbReference type="PANTHER" id="PTHR11933:SF5">
    <property type="entry name" value="MITOCHONDRIAL TRNA-SPECIFIC 2-THIOURIDYLASE 1"/>
    <property type="match status" value="1"/>
</dbReference>
<dbReference type="Proteomes" id="UP000276776">
    <property type="component" value="Unassembled WGS sequence"/>
</dbReference>
<dbReference type="InterPro" id="IPR023382">
    <property type="entry name" value="MnmA-like_central_sf"/>
</dbReference>
<keyword evidence="9" id="KW-0067">ATP-binding</keyword>
<feature type="domain" description="tRNA-specific 2-thiouridylase MnmA-like C-terminal" evidence="14">
    <location>
        <begin position="624"/>
        <end position="701"/>
    </location>
</feature>
<evidence type="ECO:0000256" key="9">
    <source>
        <dbReference type="ARBA" id="ARBA00022840"/>
    </source>
</evidence>
<dbReference type="Gene3D" id="3.40.50.620">
    <property type="entry name" value="HUPs"/>
    <property type="match status" value="1"/>
</dbReference>
<dbReference type="Pfam" id="PF20259">
    <property type="entry name" value="tRNA_Me_trans_M"/>
    <property type="match status" value="1"/>
</dbReference>
<protein>
    <recommendedName>
        <fullName evidence="4">tRNA-5-taurinomethyluridine 2-sulfurtransferase</fullName>
        <ecNumber evidence="4">2.8.1.14</ecNumber>
    </recommendedName>
</protein>
<evidence type="ECO:0000256" key="11">
    <source>
        <dbReference type="ARBA" id="ARBA00023157"/>
    </source>
</evidence>
<dbReference type="GO" id="GO:0005739">
    <property type="term" value="C:mitochondrion"/>
    <property type="evidence" value="ECO:0007669"/>
    <property type="project" value="UniProtKB-SubCell"/>
</dbReference>
<evidence type="ECO:0000313" key="16">
    <source>
        <dbReference type="EMBL" id="VDM95011.1"/>
    </source>
</evidence>
<evidence type="ECO:0000256" key="2">
    <source>
        <dbReference type="ARBA" id="ARBA00004173"/>
    </source>
</evidence>
<dbReference type="AlphaFoldDB" id="A0A0N5CJF1"/>
<sequence length="713" mass="82675">MCGPQAALKMKKAWKSFLRPLKNHNYQQKAIEYVENMEKAGVCFLLCCIRKIALHLSNYALRKTVQRAPRYPTEQRQFEKNQANERISEEIRKRDDVLISNMNRITVTSCEPKSRWTPTKELQLKDTEWVHRNDKIWEFGFYEPPLEKMPKNKLMFREALEAKHVGFSPIMRARCDKDYVSKLDEERKNLSLPQILESLEQHPAVQRVTKEALDTMWQYFRPFERKEEQYIVNRKDLVEVRDMMLGFYKEPKIPTLESIKRIKQEQDVDPLLRLDENLQNEEENKRLKRLQKVAEIRAEEEMRLSNELEKILQKLLLLSMSFSGWTLSILTMKQIRRVVCAISGGVDSAVSAYLLKKRGLDVVGVHMVNWDRVEEDSSYCPQSADEIDAKKVCNHLQIPFYVTNFVNKYWNEIFTYLVENYRKGRTVVSDVLCNKAIKFDQFHKYAFNELQADAVASGHFARTSFGDFLEKRTETGTVRLLTAVDPIKDQTFFLSSLTQYQLKRSMFPIGSFTKKQIRQIANSIGLTEIAQKPESMGICFIGRRKFDSFIDQYIEPVIGLAKNIDTGKILFEHSGIHHYTIGKRIRKVPNVCQSAVGLFVAGLDDKTQTLWVCQGSHHPALFAREFIVDEPIWISDCPMNNTDIVKIQFRCQRTHPPLVCKLVRIGESLLKVKPQNPIRAAAPGQVCVFYDGKKCLGGGEIQRVVKTLADPEN</sequence>
<dbReference type="GO" id="GO:0005524">
    <property type="term" value="F:ATP binding"/>
    <property type="evidence" value="ECO:0007669"/>
    <property type="project" value="UniProtKB-KW"/>
</dbReference>
<evidence type="ECO:0000256" key="8">
    <source>
        <dbReference type="ARBA" id="ARBA00022741"/>
    </source>
</evidence>
<keyword evidence="5" id="KW-0820">tRNA-binding</keyword>
<dbReference type="WBParaSite" id="TCLT_0000015601-mRNA-1">
    <property type="protein sequence ID" value="TCLT_0000015601-mRNA-1"/>
    <property type="gene ID" value="TCLT_0000015601"/>
</dbReference>
<evidence type="ECO:0000256" key="13">
    <source>
        <dbReference type="SAM" id="Coils"/>
    </source>
</evidence>
<comment type="catalytic activity">
    <reaction evidence="12">
        <text>5-taurinomethyluridine(34) in tRNA + S-sulfanyl-L-cysteinyl-[protein] + AH2 + ATP = 5-taurinomethyl-2-thiouridine(34) in tRNA + L-cysteinyl-[protein] + A + AMP + diphosphate + H(+)</text>
        <dbReference type="Rhea" id="RHEA:47040"/>
        <dbReference type="Rhea" id="RHEA-COMP:10131"/>
        <dbReference type="Rhea" id="RHEA-COMP:11726"/>
        <dbReference type="Rhea" id="RHEA-COMP:11732"/>
        <dbReference type="Rhea" id="RHEA-COMP:11733"/>
        <dbReference type="ChEBI" id="CHEBI:13193"/>
        <dbReference type="ChEBI" id="CHEBI:15378"/>
        <dbReference type="ChEBI" id="CHEBI:17499"/>
        <dbReference type="ChEBI" id="CHEBI:29950"/>
        <dbReference type="ChEBI" id="CHEBI:30616"/>
        <dbReference type="ChEBI" id="CHEBI:33019"/>
        <dbReference type="ChEBI" id="CHEBI:61963"/>
        <dbReference type="ChEBI" id="CHEBI:87171"/>
        <dbReference type="ChEBI" id="CHEBI:87172"/>
        <dbReference type="ChEBI" id="CHEBI:456215"/>
        <dbReference type="EC" id="2.8.1.14"/>
    </reaction>
</comment>
<organism evidence="18">
    <name type="scientific">Thelazia callipaeda</name>
    <name type="common">Oriental eyeworm</name>
    <name type="synonym">Parasitic nematode</name>
    <dbReference type="NCBI Taxonomy" id="103827"/>
    <lineage>
        <taxon>Eukaryota</taxon>
        <taxon>Metazoa</taxon>
        <taxon>Ecdysozoa</taxon>
        <taxon>Nematoda</taxon>
        <taxon>Chromadorea</taxon>
        <taxon>Rhabditida</taxon>
        <taxon>Spirurina</taxon>
        <taxon>Spiruromorpha</taxon>
        <taxon>Thelazioidea</taxon>
        <taxon>Thelaziidae</taxon>
        <taxon>Thelazia</taxon>
    </lineage>
</organism>
<evidence type="ECO:0000256" key="1">
    <source>
        <dbReference type="ARBA" id="ARBA00003986"/>
    </source>
</evidence>
<keyword evidence="11" id="KW-1015">Disulfide bond</keyword>
<proteinExistence type="inferred from homology"/>
<dbReference type="Gene3D" id="2.40.30.10">
    <property type="entry name" value="Translation factors"/>
    <property type="match status" value="1"/>
</dbReference>
<dbReference type="PANTHER" id="PTHR11933">
    <property type="entry name" value="TRNA 5-METHYLAMINOMETHYL-2-THIOURIDYLATE -METHYLTRANSFERASE"/>
    <property type="match status" value="1"/>
</dbReference>
<evidence type="ECO:0000256" key="10">
    <source>
        <dbReference type="ARBA" id="ARBA00022884"/>
    </source>
</evidence>
<evidence type="ECO:0000256" key="7">
    <source>
        <dbReference type="ARBA" id="ARBA00022694"/>
    </source>
</evidence>
<dbReference type="EC" id="2.8.1.14" evidence="4"/>
<keyword evidence="8" id="KW-0547">Nucleotide-binding</keyword>
<feature type="domain" description="tRNA-specific 2-thiouridylase MnmA-like central" evidence="15">
    <location>
        <begin position="548"/>
        <end position="614"/>
    </location>
</feature>
<dbReference type="InterPro" id="IPR014729">
    <property type="entry name" value="Rossmann-like_a/b/a_fold"/>
</dbReference>
<comment type="function">
    <text evidence="1">Catalyzes the 2-thiolation of uridine at the wobble position (U34) of mitochondrial tRNA(Lys), tRNA(Glu) and tRNA(Gln). Required for the formation of 5-taurinomethyl-2-thiouridine (tm5s2U) of mitochondrial tRNA(Lys), tRNA(Glu), and tRNA(Gln) at the wobble position. ATP is required to activate the C2 atom of the wobble base.</text>
</comment>
<dbReference type="STRING" id="103827.A0A0N5CJF1"/>
<dbReference type="Pfam" id="PF20258">
    <property type="entry name" value="tRNA_Me_trans_C"/>
    <property type="match status" value="1"/>
</dbReference>
<accession>A0A0N5CJF1</accession>
<gene>
    <name evidence="16" type="ORF">TCLT_LOCUS157</name>
</gene>
<evidence type="ECO:0000256" key="3">
    <source>
        <dbReference type="ARBA" id="ARBA00006191"/>
    </source>
</evidence>
<dbReference type="Pfam" id="PF03054">
    <property type="entry name" value="tRNA_Me_trans"/>
    <property type="match status" value="1"/>
</dbReference>
<keyword evidence="6" id="KW-0808">Transferase</keyword>
<dbReference type="OrthoDB" id="3685at2759"/>
<dbReference type="InterPro" id="IPR009622">
    <property type="entry name" value="NDUFAF4"/>
</dbReference>
<keyword evidence="17" id="KW-1185">Reference proteome</keyword>
<dbReference type="SUPFAM" id="SSF52402">
    <property type="entry name" value="Adenine nucleotide alpha hydrolases-like"/>
    <property type="match status" value="1"/>
</dbReference>
<dbReference type="Pfam" id="PF06784">
    <property type="entry name" value="UPF0240"/>
    <property type="match status" value="1"/>
</dbReference>
<feature type="coiled-coil region" evidence="13">
    <location>
        <begin position="271"/>
        <end position="300"/>
    </location>
</feature>
<evidence type="ECO:0000259" key="14">
    <source>
        <dbReference type="Pfam" id="PF20258"/>
    </source>
</evidence>
<evidence type="ECO:0000313" key="18">
    <source>
        <dbReference type="WBParaSite" id="TCLT_0000015601-mRNA-1"/>
    </source>
</evidence>
<dbReference type="NCBIfam" id="NF001138">
    <property type="entry name" value="PRK00143.1"/>
    <property type="match status" value="1"/>
</dbReference>
<dbReference type="InterPro" id="IPR046885">
    <property type="entry name" value="MnmA-like_C"/>
</dbReference>
<dbReference type="InterPro" id="IPR046884">
    <property type="entry name" value="MnmA-like_central"/>
</dbReference>
<evidence type="ECO:0000259" key="15">
    <source>
        <dbReference type="Pfam" id="PF20259"/>
    </source>
</evidence>
<dbReference type="GO" id="GO:0032981">
    <property type="term" value="P:mitochondrial respiratory chain complex I assembly"/>
    <property type="evidence" value="ECO:0007669"/>
    <property type="project" value="InterPro"/>
</dbReference>
<comment type="similarity">
    <text evidence="3">Belongs to the MnmA/TRMU family.</text>
</comment>
<evidence type="ECO:0000256" key="6">
    <source>
        <dbReference type="ARBA" id="ARBA00022679"/>
    </source>
</evidence>
<dbReference type="EMBL" id="UYYF01000009">
    <property type="protein sequence ID" value="VDM95011.1"/>
    <property type="molecule type" value="Genomic_DNA"/>
</dbReference>
<reference evidence="18" key="1">
    <citation type="submission" date="2017-02" db="UniProtKB">
        <authorList>
            <consortium name="WormBaseParasite"/>
        </authorList>
    </citation>
    <scope>IDENTIFICATION</scope>
</reference>
<dbReference type="CDD" id="cd01998">
    <property type="entry name" value="MnmA_TRMU-like"/>
    <property type="match status" value="1"/>
</dbReference>
<keyword evidence="13" id="KW-0175">Coiled coil</keyword>
<dbReference type="GO" id="GO:0002143">
    <property type="term" value="P:tRNA wobble position uridine thiolation"/>
    <property type="evidence" value="ECO:0007669"/>
    <property type="project" value="TreeGrafter"/>
</dbReference>
<dbReference type="GO" id="GO:0000049">
    <property type="term" value="F:tRNA binding"/>
    <property type="evidence" value="ECO:0007669"/>
    <property type="project" value="UniProtKB-KW"/>
</dbReference>
<keyword evidence="7" id="KW-0819">tRNA processing</keyword>
<evidence type="ECO:0000256" key="4">
    <source>
        <dbReference type="ARBA" id="ARBA00011953"/>
    </source>
</evidence>
<comment type="subcellular location">
    <subcellularLocation>
        <location evidence="2">Mitochondrion</location>
    </subcellularLocation>
</comment>
<dbReference type="GO" id="GO:0061708">
    <property type="term" value="F:tRNA-5-taurinomethyluridine 2-sulfurtransferase"/>
    <property type="evidence" value="ECO:0007669"/>
    <property type="project" value="UniProtKB-EC"/>
</dbReference>